<evidence type="ECO:0000259" key="3">
    <source>
        <dbReference type="Pfam" id="PF00685"/>
    </source>
</evidence>
<keyword evidence="2" id="KW-0325">Glycoprotein</keyword>
<sequence length="254" mass="29700">MARENVADILCVGTQKAGTSWLHTMCNIHPKTYSFPNRRPITSTNKEAHFFDWNPYKGVDWYRELLTPGGPDKLSMDFTPEYSLLTRGHIKLCRSLSPSAKVFYILRDPVARAVSALRMHYLWQESAEDSVVEILFDDKFLKIFQEARIMNFSGYVAAASLWREFYPNMHILNYEDTLSDPKKFILDVWGKIGLEWAELDDEKEDLFGKKLVTKVWETKKYFVAPQVYDYLNTVLRPHKEYSEREFGLKFAELG</sequence>
<dbReference type="AlphaFoldDB" id="A0A936YR30"/>
<name>A0A936YR30_9HYPH</name>
<gene>
    <name evidence="4" type="ORF">JJB09_14365</name>
</gene>
<dbReference type="GO" id="GO:0008146">
    <property type="term" value="F:sulfotransferase activity"/>
    <property type="evidence" value="ECO:0007669"/>
    <property type="project" value="InterPro"/>
</dbReference>
<reference evidence="4" key="1">
    <citation type="submission" date="2021-01" db="EMBL/GenBank/DDBJ databases">
        <title>Rhizobium sp. strain KVB221 16S ribosomal RNA gene Genome sequencing and assembly.</title>
        <authorList>
            <person name="Kang M."/>
        </authorList>
    </citation>
    <scope>NUCLEOTIDE SEQUENCE</scope>
    <source>
        <strain evidence="4">KVB221</strain>
    </source>
</reference>
<dbReference type="SUPFAM" id="SSF52540">
    <property type="entry name" value="P-loop containing nucleoside triphosphate hydrolases"/>
    <property type="match status" value="1"/>
</dbReference>
<dbReference type="InterPro" id="IPR027417">
    <property type="entry name" value="P-loop_NTPase"/>
</dbReference>
<dbReference type="EMBL" id="JAEQNC010000007">
    <property type="protein sequence ID" value="MBL0373217.1"/>
    <property type="molecule type" value="Genomic_DNA"/>
</dbReference>
<keyword evidence="5" id="KW-1185">Reference proteome</keyword>
<evidence type="ECO:0000256" key="2">
    <source>
        <dbReference type="ARBA" id="ARBA00023180"/>
    </source>
</evidence>
<dbReference type="PANTHER" id="PTHR10605">
    <property type="entry name" value="HEPARAN SULFATE SULFOTRANSFERASE"/>
    <property type="match status" value="1"/>
</dbReference>
<dbReference type="PANTHER" id="PTHR10605:SF56">
    <property type="entry name" value="BIFUNCTIONAL HEPARAN SULFATE N-DEACETYLASE_N-SULFOTRANSFERASE"/>
    <property type="match status" value="1"/>
</dbReference>
<dbReference type="Gene3D" id="3.40.50.300">
    <property type="entry name" value="P-loop containing nucleotide triphosphate hydrolases"/>
    <property type="match status" value="1"/>
</dbReference>
<proteinExistence type="predicted"/>
<comment type="caution">
    <text evidence="4">The sequence shown here is derived from an EMBL/GenBank/DDBJ whole genome shotgun (WGS) entry which is preliminary data.</text>
</comment>
<keyword evidence="1" id="KW-0808">Transferase</keyword>
<protein>
    <submittedName>
        <fullName evidence="4">Sulfotransferase domain-containing protein</fullName>
    </submittedName>
</protein>
<dbReference type="Proteomes" id="UP000633219">
    <property type="component" value="Unassembled WGS sequence"/>
</dbReference>
<evidence type="ECO:0000313" key="4">
    <source>
        <dbReference type="EMBL" id="MBL0373217.1"/>
    </source>
</evidence>
<organism evidence="4 5">
    <name type="scientific">Rhizobium setariae</name>
    <dbReference type="NCBI Taxonomy" id="2801340"/>
    <lineage>
        <taxon>Bacteria</taxon>
        <taxon>Pseudomonadati</taxon>
        <taxon>Pseudomonadota</taxon>
        <taxon>Alphaproteobacteria</taxon>
        <taxon>Hyphomicrobiales</taxon>
        <taxon>Rhizobiaceae</taxon>
        <taxon>Rhizobium/Agrobacterium group</taxon>
        <taxon>Rhizobium</taxon>
    </lineage>
</organism>
<dbReference type="RefSeq" id="WP_201659306.1">
    <property type="nucleotide sequence ID" value="NZ_JAEQNC010000007.1"/>
</dbReference>
<dbReference type="InterPro" id="IPR037359">
    <property type="entry name" value="NST/OST"/>
</dbReference>
<accession>A0A936YR30</accession>
<feature type="domain" description="Sulfotransferase" evidence="3">
    <location>
        <begin position="8"/>
        <end position="188"/>
    </location>
</feature>
<evidence type="ECO:0000313" key="5">
    <source>
        <dbReference type="Proteomes" id="UP000633219"/>
    </source>
</evidence>
<dbReference type="InterPro" id="IPR000863">
    <property type="entry name" value="Sulfotransferase_dom"/>
</dbReference>
<dbReference type="Pfam" id="PF00685">
    <property type="entry name" value="Sulfotransfer_1"/>
    <property type="match status" value="1"/>
</dbReference>
<evidence type="ECO:0000256" key="1">
    <source>
        <dbReference type="ARBA" id="ARBA00022679"/>
    </source>
</evidence>